<sequence>MSMGTKESTFRIPQAPIGLGVLLLAVLLIAGVILLDRAAGIGVADSNSGPGSTTSSPSAVVDAWR</sequence>
<dbReference type="EMBL" id="JABELX010000005">
    <property type="protein sequence ID" value="NNH71115.1"/>
    <property type="molecule type" value="Genomic_DNA"/>
</dbReference>
<evidence type="ECO:0000313" key="3">
    <source>
        <dbReference type="Proteomes" id="UP000586827"/>
    </source>
</evidence>
<dbReference type="AlphaFoldDB" id="A0A849C448"/>
<feature type="region of interest" description="Disordered" evidence="1">
    <location>
        <begin position="42"/>
        <end position="65"/>
    </location>
</feature>
<feature type="compositionally biased region" description="Low complexity" evidence="1">
    <location>
        <begin position="48"/>
        <end position="58"/>
    </location>
</feature>
<name>A0A849C448_9NOCA</name>
<keyword evidence="3" id="KW-1185">Reference proteome</keyword>
<dbReference type="Proteomes" id="UP000586827">
    <property type="component" value="Unassembled WGS sequence"/>
</dbReference>
<gene>
    <name evidence="2" type="ORF">HLB23_14780</name>
</gene>
<proteinExistence type="predicted"/>
<organism evidence="2 3">
    <name type="scientific">Nocardia uniformis</name>
    <dbReference type="NCBI Taxonomy" id="53432"/>
    <lineage>
        <taxon>Bacteria</taxon>
        <taxon>Bacillati</taxon>
        <taxon>Actinomycetota</taxon>
        <taxon>Actinomycetes</taxon>
        <taxon>Mycobacteriales</taxon>
        <taxon>Nocardiaceae</taxon>
        <taxon>Nocardia</taxon>
    </lineage>
</organism>
<evidence type="ECO:0000256" key="1">
    <source>
        <dbReference type="SAM" id="MobiDB-lite"/>
    </source>
</evidence>
<accession>A0A849C448</accession>
<protein>
    <submittedName>
        <fullName evidence="2">Uncharacterized protein</fullName>
    </submittedName>
</protein>
<dbReference type="RefSeq" id="WP_157552953.1">
    <property type="nucleotide sequence ID" value="NZ_JABELX010000005.1"/>
</dbReference>
<comment type="caution">
    <text evidence="2">The sequence shown here is derived from an EMBL/GenBank/DDBJ whole genome shotgun (WGS) entry which is preliminary data.</text>
</comment>
<evidence type="ECO:0000313" key="2">
    <source>
        <dbReference type="EMBL" id="NNH71115.1"/>
    </source>
</evidence>
<reference evidence="2 3" key="1">
    <citation type="submission" date="2020-05" db="EMBL/GenBank/DDBJ databases">
        <title>MicrobeNet Type strains.</title>
        <authorList>
            <person name="Nicholson A.C."/>
        </authorList>
    </citation>
    <scope>NUCLEOTIDE SEQUENCE [LARGE SCALE GENOMIC DNA]</scope>
    <source>
        <strain evidence="2 3">JCM 3224</strain>
    </source>
</reference>